<keyword evidence="12" id="KW-1133">Transmembrane helix</keyword>
<evidence type="ECO:0000256" key="1">
    <source>
        <dbReference type="ARBA" id="ARBA00004196"/>
    </source>
</evidence>
<evidence type="ECO:0000256" key="3">
    <source>
        <dbReference type="ARBA" id="ARBA00007528"/>
    </source>
</evidence>
<dbReference type="Proteomes" id="UP000309038">
    <property type="component" value="Unassembled WGS sequence"/>
</dbReference>
<evidence type="ECO:0000256" key="10">
    <source>
        <dbReference type="RuleBase" id="RU361209"/>
    </source>
</evidence>
<dbReference type="PANTHER" id="PTHR31468:SF2">
    <property type="entry name" value="1,3-BETA-GLUCANOSYLTRANSFERASE GAS1"/>
    <property type="match status" value="1"/>
</dbReference>
<dbReference type="Gene3D" id="1.20.58.1040">
    <property type="match status" value="1"/>
</dbReference>
<feature type="domain" description="X8" evidence="13">
    <location>
        <begin position="389"/>
        <end position="491"/>
    </location>
</feature>
<dbReference type="SMART" id="SM00768">
    <property type="entry name" value="X8"/>
    <property type="match status" value="1"/>
</dbReference>
<keyword evidence="6 10" id="KW-0472">Membrane</keyword>
<dbReference type="GO" id="GO:0098552">
    <property type="term" value="C:side of membrane"/>
    <property type="evidence" value="ECO:0007669"/>
    <property type="project" value="UniProtKB-KW"/>
</dbReference>
<feature type="region of interest" description="Disordered" evidence="11">
    <location>
        <begin position="500"/>
        <end position="529"/>
    </location>
</feature>
<comment type="subcellular location">
    <subcellularLocation>
        <location evidence="1">Cell envelope</location>
    </subcellularLocation>
    <subcellularLocation>
        <location evidence="10">Cell membrane</location>
        <topology evidence="10">Lipid-anchor</topology>
        <topology evidence="10">GPI-anchor</topology>
    </subcellularLocation>
    <subcellularLocation>
        <location evidence="2">Membrane</location>
        <topology evidence="2">Lipid-anchor</topology>
        <topology evidence="2">GPI-anchor</topology>
    </subcellularLocation>
</comment>
<dbReference type="EMBL" id="SGPJ01000005">
    <property type="protein sequence ID" value="THH02491.1"/>
    <property type="molecule type" value="Genomic_DNA"/>
</dbReference>
<dbReference type="Pfam" id="PF03198">
    <property type="entry name" value="Glyco_hydro_72"/>
    <property type="match status" value="1"/>
</dbReference>
<reference evidence="14 15" key="1">
    <citation type="submission" date="2019-02" db="EMBL/GenBank/DDBJ databases">
        <title>Genome sequencing of the rare red list fungi Phlebia centrifuga.</title>
        <authorList>
            <person name="Buettner E."/>
            <person name="Kellner H."/>
        </authorList>
    </citation>
    <scope>NUCLEOTIDE SEQUENCE [LARGE SCALE GENOMIC DNA]</scope>
    <source>
        <strain evidence="14 15">DSM 108282</strain>
    </source>
</reference>
<comment type="function">
    <text evidence="10">Splits internally a 1,3-beta-glucan molecule and transfers the newly generated reducing end (the donor) to the non-reducing end of another 1,3-beta-glucan molecule (the acceptor) forming a 1,3-beta linkage, resulting in the elongation of 1,3-beta-glucan chains in the cell wall.</text>
</comment>
<evidence type="ECO:0000256" key="8">
    <source>
        <dbReference type="ARBA" id="ARBA00023180"/>
    </source>
</evidence>
<proteinExistence type="inferred from homology"/>
<evidence type="ECO:0000259" key="13">
    <source>
        <dbReference type="SMART" id="SM00768"/>
    </source>
</evidence>
<evidence type="ECO:0000256" key="7">
    <source>
        <dbReference type="ARBA" id="ARBA00023157"/>
    </source>
</evidence>
<evidence type="ECO:0000256" key="5">
    <source>
        <dbReference type="ARBA" id="ARBA00022729"/>
    </source>
</evidence>
<evidence type="ECO:0000256" key="2">
    <source>
        <dbReference type="ARBA" id="ARBA00004589"/>
    </source>
</evidence>
<comment type="caution">
    <text evidence="14">The sequence shown here is derived from an EMBL/GenBank/DDBJ whole genome shotgun (WGS) entry which is preliminary data.</text>
</comment>
<gene>
    <name evidence="14" type="ORF">EW026_g345</name>
</gene>
<feature type="compositionally biased region" description="Low complexity" evidence="11">
    <location>
        <begin position="503"/>
        <end position="521"/>
    </location>
</feature>
<dbReference type="AlphaFoldDB" id="A0A4S4KVU3"/>
<keyword evidence="15" id="KW-1185">Reference proteome</keyword>
<evidence type="ECO:0000313" key="15">
    <source>
        <dbReference type="Proteomes" id="UP000309038"/>
    </source>
</evidence>
<sequence length="555" mass="57208">MRSAARVVATLATAGLLATGVGAISNVTRSGRYLYNADGTRFFIKGIAYQTQGDVSTDPNNPFLEPSTFVDSLADGAGCTRDLPFLQQLGVNAIRAYSVDASLNHDSCMNTFSQAGIYTIIDLSLPVNGSIDRASPAWSTNLLDLYLETINAFSKYDNVLAYNVGNEVVIAANGTAAAAFIKAAARDTKSYLTSIGSSALVGYAAIDADDSWLVPFANYLSCDTTGQNSGATALDLFGLNNYEWCGDAQPSAYADKNGAFAGYNIPAYFSEFGCITSPPRLWTEVATMFASPMTDIWSGGLAFSYFPATSSQGQFGMVTISSDNTTVTTSDDFTRLQAEYGNVTFVNSPSAPGSTTFPSCPTANSTFLASQSLPPTPNDNSCNCLESSLACQFTPTTSNTSAIVGPLLDTACGLLGQVNGNCDAIAADGAAGTYGPVSFCNPSIKLSYVMDQYYEATNRVATSCSFGGNATINSQAPSAASASAAASSCLSNPDATFVPSPPATLSGSSPTGSSSGSGSSGNKDNGASTLSNKEAMMGMVLATVFSVAGGLFALA</sequence>
<evidence type="ECO:0000313" key="14">
    <source>
        <dbReference type="EMBL" id="THH02491.1"/>
    </source>
</evidence>
<keyword evidence="8" id="KW-0325">Glycoprotein</keyword>
<dbReference type="GO" id="GO:0071970">
    <property type="term" value="P:fungal-type cell wall (1-&gt;3)-beta-D-glucan biosynthetic process"/>
    <property type="evidence" value="ECO:0007669"/>
    <property type="project" value="TreeGrafter"/>
</dbReference>
<dbReference type="EC" id="2.4.1.-" evidence="10"/>
<keyword evidence="5 10" id="KW-0732">Signal</keyword>
<evidence type="ECO:0000256" key="12">
    <source>
        <dbReference type="SAM" id="Phobius"/>
    </source>
</evidence>
<keyword evidence="12" id="KW-0812">Transmembrane</keyword>
<name>A0A4S4KVU3_9APHY</name>
<keyword evidence="10" id="KW-0808">Transferase</keyword>
<dbReference type="GO" id="GO:0031505">
    <property type="term" value="P:fungal-type cell wall organization"/>
    <property type="evidence" value="ECO:0007669"/>
    <property type="project" value="TreeGrafter"/>
</dbReference>
<feature type="transmembrane region" description="Helical" evidence="12">
    <location>
        <begin position="535"/>
        <end position="554"/>
    </location>
</feature>
<protein>
    <recommendedName>
        <fullName evidence="10">1,3-beta-glucanosyltransferase</fullName>
        <ecNumber evidence="10">2.4.1.-</ecNumber>
    </recommendedName>
</protein>
<organism evidence="14 15">
    <name type="scientific">Hermanssonia centrifuga</name>
    <dbReference type="NCBI Taxonomy" id="98765"/>
    <lineage>
        <taxon>Eukaryota</taxon>
        <taxon>Fungi</taxon>
        <taxon>Dikarya</taxon>
        <taxon>Basidiomycota</taxon>
        <taxon>Agaricomycotina</taxon>
        <taxon>Agaricomycetes</taxon>
        <taxon>Polyporales</taxon>
        <taxon>Meruliaceae</taxon>
        <taxon>Hermanssonia</taxon>
    </lineage>
</organism>
<keyword evidence="9 10" id="KW-0449">Lipoprotein</keyword>
<evidence type="ECO:0000256" key="6">
    <source>
        <dbReference type="ARBA" id="ARBA00023136"/>
    </source>
</evidence>
<keyword evidence="4 10" id="KW-0336">GPI-anchor</keyword>
<dbReference type="Pfam" id="PF07983">
    <property type="entry name" value="X8"/>
    <property type="match status" value="1"/>
</dbReference>
<dbReference type="SUPFAM" id="SSF51445">
    <property type="entry name" value="(Trans)glycosidases"/>
    <property type="match status" value="1"/>
</dbReference>
<feature type="chain" id="PRO_5020842982" description="1,3-beta-glucanosyltransferase" evidence="10">
    <location>
        <begin position="24"/>
        <end position="555"/>
    </location>
</feature>
<dbReference type="InterPro" id="IPR017853">
    <property type="entry name" value="GH"/>
</dbReference>
<comment type="similarity">
    <text evidence="3 10">Belongs to the glycosyl hydrolase 72 family.</text>
</comment>
<dbReference type="GO" id="GO:0042124">
    <property type="term" value="F:1,3-beta-glucanosyltransferase activity"/>
    <property type="evidence" value="ECO:0007669"/>
    <property type="project" value="TreeGrafter"/>
</dbReference>
<accession>A0A4S4KVU3</accession>
<feature type="signal peptide" evidence="10">
    <location>
        <begin position="1"/>
        <end position="23"/>
    </location>
</feature>
<dbReference type="Gene3D" id="3.20.20.80">
    <property type="entry name" value="Glycosidases"/>
    <property type="match status" value="1"/>
</dbReference>
<dbReference type="InterPro" id="IPR004886">
    <property type="entry name" value="Glucanosyltransferase"/>
</dbReference>
<evidence type="ECO:0000256" key="11">
    <source>
        <dbReference type="SAM" id="MobiDB-lite"/>
    </source>
</evidence>
<evidence type="ECO:0000256" key="9">
    <source>
        <dbReference type="ARBA" id="ARBA00023288"/>
    </source>
</evidence>
<dbReference type="GO" id="GO:0005886">
    <property type="term" value="C:plasma membrane"/>
    <property type="evidence" value="ECO:0007669"/>
    <property type="project" value="UniProtKB-SubCell"/>
</dbReference>
<evidence type="ECO:0000256" key="4">
    <source>
        <dbReference type="ARBA" id="ARBA00022622"/>
    </source>
</evidence>
<keyword evidence="7" id="KW-1015">Disulfide bond</keyword>
<dbReference type="PANTHER" id="PTHR31468">
    <property type="entry name" value="1,3-BETA-GLUCANOSYLTRANSFERASE GAS1"/>
    <property type="match status" value="1"/>
</dbReference>
<dbReference type="InterPro" id="IPR012946">
    <property type="entry name" value="X8"/>
</dbReference>